<dbReference type="InterPro" id="IPR003382">
    <property type="entry name" value="Flavoprotein"/>
</dbReference>
<accession>A0ABV6LWY0</accession>
<sequence>MGDTDITLVVCGAPLTTRTPDLVGALLADGWRPTVVGTPSASAWLDVEAVARLTGDAPRFDFRSPEQAKRGGPPAAVVVCPATFNTVNKAAVGASDTYALAVLCEAMGTGIPTVLVPMVNNKLWGHPAWAGSLAVFRNAGVALVDIRTGHPDVEAVMSGTGGDVVARFQPAWVIAQLKRLLPR</sequence>
<gene>
    <name evidence="2" type="ORF">ACFFIA_03685</name>
</gene>
<name>A0ABV6LWY0_9ACTN</name>
<proteinExistence type="predicted"/>
<dbReference type="EMBL" id="JBHLUH010000004">
    <property type="protein sequence ID" value="MFC0526753.1"/>
    <property type="molecule type" value="Genomic_DNA"/>
</dbReference>
<dbReference type="RefSeq" id="WP_377245205.1">
    <property type="nucleotide sequence ID" value="NZ_JBHLUH010000004.1"/>
</dbReference>
<dbReference type="Pfam" id="PF02441">
    <property type="entry name" value="Flavoprotein"/>
    <property type="match status" value="1"/>
</dbReference>
<evidence type="ECO:0000313" key="2">
    <source>
        <dbReference type="EMBL" id="MFC0526753.1"/>
    </source>
</evidence>
<evidence type="ECO:0000313" key="3">
    <source>
        <dbReference type="Proteomes" id="UP001589867"/>
    </source>
</evidence>
<evidence type="ECO:0000259" key="1">
    <source>
        <dbReference type="Pfam" id="PF02441"/>
    </source>
</evidence>
<reference evidence="2 3" key="1">
    <citation type="submission" date="2024-09" db="EMBL/GenBank/DDBJ databases">
        <authorList>
            <person name="Sun Q."/>
            <person name="Mori K."/>
        </authorList>
    </citation>
    <scope>NUCLEOTIDE SEQUENCE [LARGE SCALE GENOMIC DNA]</scope>
    <source>
        <strain evidence="2 3">TBRC 3947</strain>
    </source>
</reference>
<dbReference type="Gene3D" id="3.40.50.1950">
    <property type="entry name" value="Flavin prenyltransferase-like"/>
    <property type="match status" value="1"/>
</dbReference>
<organism evidence="2 3">
    <name type="scientific">Phytohabitans kaempferiae</name>
    <dbReference type="NCBI Taxonomy" id="1620943"/>
    <lineage>
        <taxon>Bacteria</taxon>
        <taxon>Bacillati</taxon>
        <taxon>Actinomycetota</taxon>
        <taxon>Actinomycetes</taxon>
        <taxon>Micromonosporales</taxon>
        <taxon>Micromonosporaceae</taxon>
    </lineage>
</organism>
<dbReference type="Proteomes" id="UP001589867">
    <property type="component" value="Unassembled WGS sequence"/>
</dbReference>
<comment type="caution">
    <text evidence="2">The sequence shown here is derived from an EMBL/GenBank/DDBJ whole genome shotgun (WGS) entry which is preliminary data.</text>
</comment>
<dbReference type="SUPFAM" id="SSF52507">
    <property type="entry name" value="Homo-oligomeric flavin-containing Cys decarboxylases, HFCD"/>
    <property type="match status" value="1"/>
</dbReference>
<feature type="domain" description="Flavoprotein" evidence="1">
    <location>
        <begin position="6"/>
        <end position="135"/>
    </location>
</feature>
<keyword evidence="3" id="KW-1185">Reference proteome</keyword>
<dbReference type="InterPro" id="IPR036551">
    <property type="entry name" value="Flavin_trans-like"/>
</dbReference>
<protein>
    <submittedName>
        <fullName evidence="2">Flavoprotein</fullName>
    </submittedName>
</protein>